<dbReference type="PANTHER" id="PTHR36877:SF1">
    <property type="entry name" value="SMALL INTEGRAL MEMBRANE PROTEIN 13"/>
    <property type="match status" value="1"/>
</dbReference>
<feature type="region of interest" description="Disordered" evidence="1">
    <location>
        <begin position="49"/>
        <end position="80"/>
    </location>
</feature>
<feature type="transmembrane region" description="Helical" evidence="2">
    <location>
        <begin position="6"/>
        <end position="31"/>
    </location>
</feature>
<reference evidence="3 4" key="1">
    <citation type="submission" date="2022-05" db="EMBL/GenBank/DDBJ databases">
        <authorList>
            <consortium name="Genoscope - CEA"/>
            <person name="William W."/>
        </authorList>
    </citation>
    <scope>NUCLEOTIDE SEQUENCE [LARGE SCALE GENOMIC DNA]</scope>
</reference>
<keyword evidence="2" id="KW-0812">Transmembrane</keyword>
<gene>
    <name evidence="3" type="ORF">PMEA_00000568</name>
</gene>
<keyword evidence="2" id="KW-0472">Membrane</keyword>
<evidence type="ECO:0008006" key="5">
    <source>
        <dbReference type="Google" id="ProtNLM"/>
    </source>
</evidence>
<keyword evidence="2" id="KW-1133">Transmembrane helix</keyword>
<dbReference type="PANTHER" id="PTHR36877">
    <property type="entry name" value="SMALL INTEGRAL MEMBRANE PROTEIN 13"/>
    <property type="match status" value="1"/>
</dbReference>
<feature type="compositionally biased region" description="Basic and acidic residues" evidence="1">
    <location>
        <begin position="71"/>
        <end position="80"/>
    </location>
</feature>
<evidence type="ECO:0000313" key="4">
    <source>
        <dbReference type="Proteomes" id="UP001159428"/>
    </source>
</evidence>
<dbReference type="Pfam" id="PF15938">
    <property type="entry name" value="DUF4750"/>
    <property type="match status" value="1"/>
</dbReference>
<dbReference type="AlphaFoldDB" id="A0AAU9VJZ7"/>
<keyword evidence="4" id="KW-1185">Reference proteome</keyword>
<sequence length="80" mass="9112">MFTESLLATVLSVFIAILAVVIVILFGWFFVWKMFLIRFSFIRELVYGSSNGSAGKTKSDVPPTPLRRSSRIRDLRARKS</sequence>
<name>A0AAU9VJZ7_9CNID</name>
<dbReference type="InterPro" id="IPR031851">
    <property type="entry name" value="DUF4750"/>
</dbReference>
<dbReference type="Proteomes" id="UP001159428">
    <property type="component" value="Unassembled WGS sequence"/>
</dbReference>
<dbReference type="EMBL" id="CALNXJ010000001">
    <property type="protein sequence ID" value="CAH3031759.1"/>
    <property type="molecule type" value="Genomic_DNA"/>
</dbReference>
<comment type="caution">
    <text evidence="3">The sequence shown here is derived from an EMBL/GenBank/DDBJ whole genome shotgun (WGS) entry which is preliminary data.</text>
</comment>
<evidence type="ECO:0000256" key="2">
    <source>
        <dbReference type="SAM" id="Phobius"/>
    </source>
</evidence>
<evidence type="ECO:0000256" key="1">
    <source>
        <dbReference type="SAM" id="MobiDB-lite"/>
    </source>
</evidence>
<organism evidence="3 4">
    <name type="scientific">Pocillopora meandrina</name>
    <dbReference type="NCBI Taxonomy" id="46732"/>
    <lineage>
        <taxon>Eukaryota</taxon>
        <taxon>Metazoa</taxon>
        <taxon>Cnidaria</taxon>
        <taxon>Anthozoa</taxon>
        <taxon>Hexacorallia</taxon>
        <taxon>Scleractinia</taxon>
        <taxon>Astrocoeniina</taxon>
        <taxon>Pocilloporidae</taxon>
        <taxon>Pocillopora</taxon>
    </lineage>
</organism>
<evidence type="ECO:0000313" key="3">
    <source>
        <dbReference type="EMBL" id="CAH3031759.1"/>
    </source>
</evidence>
<proteinExistence type="predicted"/>
<accession>A0AAU9VJZ7</accession>
<protein>
    <recommendedName>
        <fullName evidence="5">ATP synthase F0 subunit 8</fullName>
    </recommendedName>
</protein>